<keyword evidence="4" id="KW-1185">Reference proteome</keyword>
<evidence type="ECO:0000256" key="1">
    <source>
        <dbReference type="SAM" id="Phobius"/>
    </source>
</evidence>
<keyword evidence="1" id="KW-1133">Transmembrane helix</keyword>
<keyword evidence="1" id="KW-0472">Membrane</keyword>
<dbReference type="EMBL" id="RCXO01000037">
    <property type="protein sequence ID" value="RYT77070.1"/>
    <property type="molecule type" value="Genomic_DNA"/>
</dbReference>
<feature type="transmembrane region" description="Helical" evidence="1">
    <location>
        <begin position="72"/>
        <end position="90"/>
    </location>
</feature>
<dbReference type="Proteomes" id="UP000291191">
    <property type="component" value="Unassembled WGS sequence"/>
</dbReference>
<sequence>MKRMKFGSIFTMFLGLVALMSGLAGCEDKITEGEIPVDNEKLVTVPLAFDFAPETDGYEIASGRCVKTKAHLLFLYLNVFFLYATLFSLIW</sequence>
<keyword evidence="1" id="KW-0812">Transmembrane</keyword>
<reference evidence="3 4" key="1">
    <citation type="journal article" date="2019" name="Science, e1252229">
        <title>Invertible promoters mediate bacterial phase variation, antibiotic resistance, and host adaptation in the gut.</title>
        <authorList>
            <person name="Jiang X."/>
            <person name="Hall A.B."/>
            <person name="Arthur T.D."/>
            <person name="Plichta D.R."/>
            <person name="Covington C.T."/>
            <person name="Poyet M."/>
            <person name="Crothers J."/>
            <person name="Moses P.L."/>
            <person name="Tolonen A.C."/>
            <person name="Vlamakis H."/>
            <person name="Alm E.J."/>
            <person name="Xavier R.J."/>
        </authorList>
    </citation>
    <scope>NUCLEOTIDE SEQUENCE [LARGE SCALE GENOMIC DNA]</scope>
    <source>
        <strain evidence="4">bf_0095</strain>
    </source>
</reference>
<comment type="caution">
    <text evidence="3">The sequence shown here is derived from an EMBL/GenBank/DDBJ whole genome shotgun (WGS) entry which is preliminary data.</text>
</comment>
<evidence type="ECO:0000313" key="4">
    <source>
        <dbReference type="Proteomes" id="UP000291191"/>
    </source>
</evidence>
<dbReference type="PROSITE" id="PS51257">
    <property type="entry name" value="PROKAR_LIPOPROTEIN"/>
    <property type="match status" value="1"/>
</dbReference>
<proteinExistence type="predicted"/>
<dbReference type="RefSeq" id="WP_130070313.1">
    <property type="nucleotide sequence ID" value="NZ_CABMMK010000004.1"/>
</dbReference>
<protein>
    <submittedName>
        <fullName evidence="3">Uncharacterized protein</fullName>
    </submittedName>
</protein>
<gene>
    <name evidence="3" type="ORF">EAJ06_20955</name>
</gene>
<organism evidence="3 4">
    <name type="scientific">Bacteroides intestinalis</name>
    <dbReference type="NCBI Taxonomy" id="329854"/>
    <lineage>
        <taxon>Bacteria</taxon>
        <taxon>Pseudomonadati</taxon>
        <taxon>Bacteroidota</taxon>
        <taxon>Bacteroidia</taxon>
        <taxon>Bacteroidales</taxon>
        <taxon>Bacteroidaceae</taxon>
        <taxon>Bacteroides</taxon>
    </lineage>
</organism>
<evidence type="ECO:0000256" key="2">
    <source>
        <dbReference type="SAM" id="SignalP"/>
    </source>
</evidence>
<feature type="chain" id="PRO_5020201758" evidence="2">
    <location>
        <begin position="27"/>
        <end position="91"/>
    </location>
</feature>
<dbReference type="OrthoDB" id="1048027at2"/>
<dbReference type="AlphaFoldDB" id="A0A4V1YUM2"/>
<name>A0A4V1YUM2_9BACE</name>
<feature type="signal peptide" evidence="2">
    <location>
        <begin position="1"/>
        <end position="26"/>
    </location>
</feature>
<evidence type="ECO:0000313" key="3">
    <source>
        <dbReference type="EMBL" id="RYT77070.1"/>
    </source>
</evidence>
<accession>A0A4V1YUM2</accession>
<keyword evidence="2" id="KW-0732">Signal</keyword>